<evidence type="ECO:0000259" key="14">
    <source>
        <dbReference type="PROSITE" id="PS50885"/>
    </source>
</evidence>
<feature type="chain" id="PRO_5039182553" description="histidine kinase" evidence="12">
    <location>
        <begin position="28"/>
        <end position="377"/>
    </location>
</feature>
<dbReference type="PROSITE" id="PS50109">
    <property type="entry name" value="HIS_KIN"/>
    <property type="match status" value="1"/>
</dbReference>
<dbReference type="PANTHER" id="PTHR45436:SF5">
    <property type="entry name" value="SENSOR HISTIDINE KINASE TRCS"/>
    <property type="match status" value="1"/>
</dbReference>
<dbReference type="Gene3D" id="1.10.287.130">
    <property type="match status" value="1"/>
</dbReference>
<dbReference type="InterPro" id="IPR004358">
    <property type="entry name" value="Sig_transdc_His_kin-like_C"/>
</dbReference>
<evidence type="ECO:0000256" key="5">
    <source>
        <dbReference type="ARBA" id="ARBA00022679"/>
    </source>
</evidence>
<dbReference type="Gene3D" id="3.30.565.10">
    <property type="entry name" value="Histidine kinase-like ATPase, C-terminal domain"/>
    <property type="match status" value="1"/>
</dbReference>
<evidence type="ECO:0000256" key="1">
    <source>
        <dbReference type="ARBA" id="ARBA00000085"/>
    </source>
</evidence>
<organism evidence="15 16">
    <name type="scientific">Candidatus Oscillibacter excrementigallinarum</name>
    <dbReference type="NCBI Taxonomy" id="2838716"/>
    <lineage>
        <taxon>Bacteria</taxon>
        <taxon>Bacillati</taxon>
        <taxon>Bacillota</taxon>
        <taxon>Clostridia</taxon>
        <taxon>Eubacteriales</taxon>
        <taxon>Oscillospiraceae</taxon>
        <taxon>Oscillibacter</taxon>
    </lineage>
</organism>
<dbReference type="GO" id="GO:0000155">
    <property type="term" value="F:phosphorelay sensor kinase activity"/>
    <property type="evidence" value="ECO:0007669"/>
    <property type="project" value="InterPro"/>
</dbReference>
<protein>
    <recommendedName>
        <fullName evidence="3">histidine kinase</fullName>
        <ecNumber evidence="3">2.7.13.3</ecNumber>
    </recommendedName>
</protein>
<dbReference type="Pfam" id="PF00512">
    <property type="entry name" value="HisKA"/>
    <property type="match status" value="1"/>
</dbReference>
<evidence type="ECO:0000313" key="15">
    <source>
        <dbReference type="EMBL" id="HJB14378.1"/>
    </source>
</evidence>
<accession>A0A9D2RST0</accession>
<evidence type="ECO:0000256" key="7">
    <source>
        <dbReference type="ARBA" id="ARBA00022777"/>
    </source>
</evidence>
<dbReference type="CDD" id="cd00075">
    <property type="entry name" value="HATPase"/>
    <property type="match status" value="1"/>
</dbReference>
<dbReference type="EC" id="2.7.13.3" evidence="3"/>
<proteinExistence type="predicted"/>
<dbReference type="SUPFAM" id="SSF55874">
    <property type="entry name" value="ATPase domain of HSP90 chaperone/DNA topoisomerase II/histidine kinase"/>
    <property type="match status" value="1"/>
</dbReference>
<gene>
    <name evidence="15" type="ORF">H9787_11805</name>
</gene>
<dbReference type="PANTHER" id="PTHR45436">
    <property type="entry name" value="SENSOR HISTIDINE KINASE YKOH"/>
    <property type="match status" value="1"/>
</dbReference>
<evidence type="ECO:0000256" key="3">
    <source>
        <dbReference type="ARBA" id="ARBA00012438"/>
    </source>
</evidence>
<dbReference type="InterPro" id="IPR036890">
    <property type="entry name" value="HATPase_C_sf"/>
</dbReference>
<comment type="subcellular location">
    <subcellularLocation>
        <location evidence="2">Membrane</location>
    </subcellularLocation>
</comment>
<keyword evidence="7" id="KW-0418">Kinase</keyword>
<dbReference type="Pfam" id="PF02518">
    <property type="entry name" value="HATPase_c"/>
    <property type="match status" value="1"/>
</dbReference>
<dbReference type="CDD" id="cd00082">
    <property type="entry name" value="HisKA"/>
    <property type="match status" value="1"/>
</dbReference>
<evidence type="ECO:0000256" key="10">
    <source>
        <dbReference type="ARBA" id="ARBA00023136"/>
    </source>
</evidence>
<evidence type="ECO:0000256" key="11">
    <source>
        <dbReference type="SAM" id="Phobius"/>
    </source>
</evidence>
<dbReference type="Pfam" id="PF00672">
    <property type="entry name" value="HAMP"/>
    <property type="match status" value="1"/>
</dbReference>
<keyword evidence="12" id="KW-0732">Signal</keyword>
<evidence type="ECO:0000256" key="12">
    <source>
        <dbReference type="SAM" id="SignalP"/>
    </source>
</evidence>
<feature type="signal peptide" evidence="12">
    <location>
        <begin position="1"/>
        <end position="27"/>
    </location>
</feature>
<dbReference type="PROSITE" id="PS50885">
    <property type="entry name" value="HAMP"/>
    <property type="match status" value="1"/>
</dbReference>
<keyword evidence="10 11" id="KW-0472">Membrane</keyword>
<sequence>MKPFRSLRLRITLLCALLLTLCCAALAVTSNLSAIQLADTITAVPLEPAQSVPSTVIDGQPSLIAPAAPAIQQAQRIFHTQSLLATAAILAIGLLLIYLLVGHALAPLKDLNTQIQRRTAKDLNQPLSIPDRGDEVTQLAQSFQELSQRLSRAFVMQRSFSQNAAHEFRTPLAVLKTQIGLFRKKQDFAPQTTGAFLDILESEVDRLSGMVDSLLKLTNLEQVPRTDQVKLQELLDQVAEDMSPLASIKGSVLLADSAPGTITGSRELLRRALFNLVENAVKYGPEGGQVRICAELDGTDMVISVADQGPCIPPELRERIFEPFFRVDTARSRELGGTGLGLALVRAIAEVHGGSVWVEEHQAGGNRFVLRLPAAQP</sequence>
<dbReference type="PRINTS" id="PR00344">
    <property type="entry name" value="BCTRLSENSOR"/>
</dbReference>
<keyword evidence="5" id="KW-0808">Transferase</keyword>
<comment type="caution">
    <text evidence="15">The sequence shown here is derived from an EMBL/GenBank/DDBJ whole genome shotgun (WGS) entry which is preliminary data.</text>
</comment>
<evidence type="ECO:0000256" key="9">
    <source>
        <dbReference type="ARBA" id="ARBA00023012"/>
    </source>
</evidence>
<keyword evidence="6 11" id="KW-0812">Transmembrane</keyword>
<evidence type="ECO:0000256" key="8">
    <source>
        <dbReference type="ARBA" id="ARBA00022989"/>
    </source>
</evidence>
<dbReference type="InterPro" id="IPR050428">
    <property type="entry name" value="TCS_sensor_his_kinase"/>
</dbReference>
<keyword evidence="4" id="KW-0597">Phosphoprotein</keyword>
<dbReference type="EMBL" id="DWZJ01000108">
    <property type="protein sequence ID" value="HJB14378.1"/>
    <property type="molecule type" value="Genomic_DNA"/>
</dbReference>
<dbReference type="CDD" id="cd06225">
    <property type="entry name" value="HAMP"/>
    <property type="match status" value="1"/>
</dbReference>
<feature type="transmembrane region" description="Helical" evidence="11">
    <location>
        <begin position="83"/>
        <end position="108"/>
    </location>
</feature>
<evidence type="ECO:0000256" key="6">
    <source>
        <dbReference type="ARBA" id="ARBA00022692"/>
    </source>
</evidence>
<dbReference type="GO" id="GO:0005886">
    <property type="term" value="C:plasma membrane"/>
    <property type="evidence" value="ECO:0007669"/>
    <property type="project" value="TreeGrafter"/>
</dbReference>
<reference evidence="15" key="2">
    <citation type="submission" date="2021-04" db="EMBL/GenBank/DDBJ databases">
        <authorList>
            <person name="Gilroy R."/>
        </authorList>
    </citation>
    <scope>NUCLEOTIDE SEQUENCE</scope>
    <source>
        <strain evidence="15">ChiBcec18-1249</strain>
    </source>
</reference>
<keyword evidence="9" id="KW-0902">Two-component regulatory system</keyword>
<dbReference type="InterPro" id="IPR003594">
    <property type="entry name" value="HATPase_dom"/>
</dbReference>
<dbReference type="InterPro" id="IPR003660">
    <property type="entry name" value="HAMP_dom"/>
</dbReference>
<name>A0A9D2RST0_9FIRM</name>
<feature type="domain" description="HAMP" evidence="14">
    <location>
        <begin position="102"/>
        <end position="155"/>
    </location>
</feature>
<dbReference type="SMART" id="SM00387">
    <property type="entry name" value="HATPase_c"/>
    <property type="match status" value="1"/>
</dbReference>
<evidence type="ECO:0000313" key="16">
    <source>
        <dbReference type="Proteomes" id="UP000823824"/>
    </source>
</evidence>
<reference evidence="15" key="1">
    <citation type="journal article" date="2021" name="PeerJ">
        <title>Extensive microbial diversity within the chicken gut microbiome revealed by metagenomics and culture.</title>
        <authorList>
            <person name="Gilroy R."/>
            <person name="Ravi A."/>
            <person name="Getino M."/>
            <person name="Pursley I."/>
            <person name="Horton D.L."/>
            <person name="Alikhan N.F."/>
            <person name="Baker D."/>
            <person name="Gharbi K."/>
            <person name="Hall N."/>
            <person name="Watson M."/>
            <person name="Adriaenssens E.M."/>
            <person name="Foster-Nyarko E."/>
            <person name="Jarju S."/>
            <person name="Secka A."/>
            <person name="Antonio M."/>
            <person name="Oren A."/>
            <person name="Chaudhuri R.R."/>
            <person name="La Ragione R."/>
            <person name="Hildebrand F."/>
            <person name="Pallen M.J."/>
        </authorList>
    </citation>
    <scope>NUCLEOTIDE SEQUENCE</scope>
    <source>
        <strain evidence="15">ChiBcec18-1249</strain>
    </source>
</reference>
<dbReference type="SUPFAM" id="SSF158472">
    <property type="entry name" value="HAMP domain-like"/>
    <property type="match status" value="1"/>
</dbReference>
<feature type="domain" description="Histidine kinase" evidence="13">
    <location>
        <begin position="163"/>
        <end position="376"/>
    </location>
</feature>
<dbReference type="Proteomes" id="UP000823824">
    <property type="component" value="Unassembled WGS sequence"/>
</dbReference>
<dbReference type="InterPro" id="IPR036097">
    <property type="entry name" value="HisK_dim/P_sf"/>
</dbReference>
<evidence type="ECO:0000256" key="4">
    <source>
        <dbReference type="ARBA" id="ARBA00022553"/>
    </source>
</evidence>
<keyword evidence="8 11" id="KW-1133">Transmembrane helix</keyword>
<evidence type="ECO:0000256" key="2">
    <source>
        <dbReference type="ARBA" id="ARBA00004370"/>
    </source>
</evidence>
<dbReference type="SMART" id="SM00388">
    <property type="entry name" value="HisKA"/>
    <property type="match status" value="1"/>
</dbReference>
<dbReference type="Gene3D" id="6.10.340.10">
    <property type="match status" value="1"/>
</dbReference>
<dbReference type="InterPro" id="IPR003661">
    <property type="entry name" value="HisK_dim/P_dom"/>
</dbReference>
<evidence type="ECO:0000259" key="13">
    <source>
        <dbReference type="PROSITE" id="PS50109"/>
    </source>
</evidence>
<comment type="catalytic activity">
    <reaction evidence="1">
        <text>ATP + protein L-histidine = ADP + protein N-phospho-L-histidine.</text>
        <dbReference type="EC" id="2.7.13.3"/>
    </reaction>
</comment>
<dbReference type="FunFam" id="3.30.565.10:FF:000006">
    <property type="entry name" value="Sensor histidine kinase WalK"/>
    <property type="match status" value="1"/>
</dbReference>
<dbReference type="SMART" id="SM00304">
    <property type="entry name" value="HAMP"/>
    <property type="match status" value="1"/>
</dbReference>
<dbReference type="SUPFAM" id="SSF47384">
    <property type="entry name" value="Homodimeric domain of signal transducing histidine kinase"/>
    <property type="match status" value="1"/>
</dbReference>
<dbReference type="InterPro" id="IPR005467">
    <property type="entry name" value="His_kinase_dom"/>
</dbReference>
<dbReference type="AlphaFoldDB" id="A0A9D2RST0"/>